<evidence type="ECO:0000313" key="1">
    <source>
        <dbReference type="EMBL" id="PIZ47437.1"/>
    </source>
</evidence>
<accession>A0A2M7TLH4</accession>
<gene>
    <name evidence="1" type="ORF">COY32_01705</name>
</gene>
<dbReference type="AlphaFoldDB" id="A0A2M7TLH4"/>
<dbReference type="EMBL" id="PFNL01000048">
    <property type="protein sequence ID" value="PIZ47437.1"/>
    <property type="molecule type" value="Genomic_DNA"/>
</dbReference>
<organism evidence="1 2">
    <name type="scientific">candidate division WWE3 bacterium CG_4_10_14_0_2_um_filter_41_14</name>
    <dbReference type="NCBI Taxonomy" id="1975072"/>
    <lineage>
        <taxon>Bacteria</taxon>
        <taxon>Katanobacteria</taxon>
    </lineage>
</organism>
<sequence length="87" mass="10129">FTSLSTFLQPPPSFEMSFVYHKMFGVWYKVASLWTRADQNRDLHYKNNVSHRTQVRSVPGFLFRFDDGSELQVMPGDNLSLVRVTAK</sequence>
<dbReference type="Proteomes" id="UP000228920">
    <property type="component" value="Unassembled WGS sequence"/>
</dbReference>
<name>A0A2M7TLH4_UNCKA</name>
<reference evidence="2" key="1">
    <citation type="submission" date="2017-09" db="EMBL/GenBank/DDBJ databases">
        <title>Depth-based differentiation of microbial function through sediment-hosted aquifers and enrichment of novel symbionts in the deep terrestrial subsurface.</title>
        <authorList>
            <person name="Probst A.J."/>
            <person name="Ladd B."/>
            <person name="Jarett J.K."/>
            <person name="Geller-Mcgrath D.E."/>
            <person name="Sieber C.M.K."/>
            <person name="Emerson J.B."/>
            <person name="Anantharaman K."/>
            <person name="Thomas B.C."/>
            <person name="Malmstrom R."/>
            <person name="Stieglmeier M."/>
            <person name="Klingl A."/>
            <person name="Woyke T."/>
            <person name="Ryan C.M."/>
            <person name="Banfield J.F."/>
        </authorList>
    </citation>
    <scope>NUCLEOTIDE SEQUENCE [LARGE SCALE GENOMIC DNA]</scope>
</reference>
<proteinExistence type="predicted"/>
<protein>
    <submittedName>
        <fullName evidence="1">Uncharacterized protein</fullName>
    </submittedName>
</protein>
<feature type="non-terminal residue" evidence="1">
    <location>
        <position position="1"/>
    </location>
</feature>
<evidence type="ECO:0000313" key="2">
    <source>
        <dbReference type="Proteomes" id="UP000228920"/>
    </source>
</evidence>
<comment type="caution">
    <text evidence="1">The sequence shown here is derived from an EMBL/GenBank/DDBJ whole genome shotgun (WGS) entry which is preliminary data.</text>
</comment>